<name>A0A2I1DQ53_9PROT</name>
<dbReference type="EMBL" id="MXAV01000004">
    <property type="protein sequence ID" value="PKY11979.1"/>
    <property type="molecule type" value="Genomic_DNA"/>
</dbReference>
<proteinExistence type="inferred from homology"/>
<dbReference type="PANTHER" id="PTHR23417">
    <property type="entry name" value="3-DEOXY-D-MANNO-OCTULOSONIC-ACID TRANSFERASE/TRNA GUANINE-N 7 - -METHYLTRANSFERASE"/>
    <property type="match status" value="1"/>
</dbReference>
<comment type="function">
    <text evidence="2 7">Catalyzes the formation of N(7)-methylguanine at position 46 (m7G46) in tRNA.</text>
</comment>
<dbReference type="Proteomes" id="UP000234329">
    <property type="component" value="Unassembled WGS sequence"/>
</dbReference>
<comment type="similarity">
    <text evidence="7">Belongs to the class I-like SAM-binding methyltransferase superfamily. TrmB family.</text>
</comment>
<dbReference type="AlphaFoldDB" id="A0A2I1DQ53"/>
<dbReference type="OrthoDB" id="9802090at2"/>
<comment type="caution">
    <text evidence="8">The sequence shown here is derived from an EMBL/GenBank/DDBJ whole genome shotgun (WGS) entry which is preliminary data.</text>
</comment>
<dbReference type="SUPFAM" id="SSF53335">
    <property type="entry name" value="S-adenosyl-L-methionine-dependent methyltransferases"/>
    <property type="match status" value="1"/>
</dbReference>
<keyword evidence="9" id="KW-1185">Reference proteome</keyword>
<dbReference type="GO" id="GO:0008176">
    <property type="term" value="F:tRNA (guanine(46)-N7)-methyltransferase activity"/>
    <property type="evidence" value="ECO:0007669"/>
    <property type="project" value="UniProtKB-UniRule"/>
</dbReference>
<evidence type="ECO:0000256" key="4">
    <source>
        <dbReference type="ARBA" id="ARBA00022679"/>
    </source>
</evidence>
<accession>A0A2I1DQ53</accession>
<feature type="binding site" evidence="7">
    <location>
        <position position="139"/>
    </location>
    <ligand>
        <name>substrate</name>
    </ligand>
</feature>
<reference evidence="8 9" key="1">
    <citation type="submission" date="2017-03" db="EMBL/GenBank/DDBJ databases">
        <title>Draft genime sequence of the acidophilic sulfur-oxidizing bacterium Acidithiobacillus sp. SH, isolated from seawater.</title>
        <authorList>
            <person name="Sharmin S."/>
            <person name="Tokuhisa M."/>
            <person name="Kanao T."/>
            <person name="Kamimura K."/>
        </authorList>
    </citation>
    <scope>NUCLEOTIDE SEQUENCE [LARGE SCALE GENOMIC DNA]</scope>
    <source>
        <strain evidence="8 9">SH</strain>
    </source>
</reference>
<dbReference type="InterPro" id="IPR029063">
    <property type="entry name" value="SAM-dependent_MTases_sf"/>
</dbReference>
<comment type="caution">
    <text evidence="7">Lacks conserved residue(s) required for the propagation of feature annotation.</text>
</comment>
<keyword evidence="3 7" id="KW-0489">Methyltransferase</keyword>
<dbReference type="InParanoid" id="A0A2I1DQ53"/>
<protein>
    <recommendedName>
        <fullName evidence="7">tRNA (guanine-N(7)-)-methyltransferase</fullName>
        <ecNumber evidence="7">2.1.1.33</ecNumber>
    </recommendedName>
    <alternativeName>
        <fullName evidence="7">tRNA (guanine(46)-N(7))-methyltransferase</fullName>
    </alternativeName>
    <alternativeName>
        <fullName evidence="7">tRNA(m7G46)-methyltransferase</fullName>
    </alternativeName>
</protein>
<dbReference type="PANTHER" id="PTHR23417:SF14">
    <property type="entry name" value="PENTACOTRIPEPTIDE-REPEAT REGION OF PRORP DOMAIN-CONTAINING PROTEIN"/>
    <property type="match status" value="1"/>
</dbReference>
<dbReference type="HAMAP" id="MF_01057">
    <property type="entry name" value="tRNA_methyltr_TrmB"/>
    <property type="match status" value="1"/>
</dbReference>
<dbReference type="InterPro" id="IPR055361">
    <property type="entry name" value="tRNA_methyltr_TrmB_bact"/>
</dbReference>
<evidence type="ECO:0000256" key="5">
    <source>
        <dbReference type="ARBA" id="ARBA00022691"/>
    </source>
</evidence>
<evidence type="ECO:0000256" key="2">
    <source>
        <dbReference type="ARBA" id="ARBA00003015"/>
    </source>
</evidence>
<feature type="binding site" evidence="7">
    <location>
        <position position="61"/>
    </location>
    <ligand>
        <name>S-adenosyl-L-methionine</name>
        <dbReference type="ChEBI" id="CHEBI:59789"/>
    </ligand>
</feature>
<dbReference type="GO" id="GO:0043527">
    <property type="term" value="C:tRNA methyltransferase complex"/>
    <property type="evidence" value="ECO:0007669"/>
    <property type="project" value="TreeGrafter"/>
</dbReference>
<dbReference type="NCBIfam" id="TIGR00091">
    <property type="entry name" value="tRNA (guanosine(46)-N7)-methyltransferase TrmB"/>
    <property type="match status" value="1"/>
</dbReference>
<keyword evidence="6 7" id="KW-0819">tRNA processing</keyword>
<feature type="binding site" evidence="7">
    <location>
        <begin position="208"/>
        <end position="211"/>
    </location>
    <ligand>
        <name>substrate</name>
    </ligand>
</feature>
<dbReference type="FunCoup" id="A0A2I1DQ53">
    <property type="interactions" value="313"/>
</dbReference>
<dbReference type="UniPathway" id="UPA00989"/>
<comment type="pathway">
    <text evidence="7">tRNA modification; N(7)-methylguanine-tRNA biosynthesis.</text>
</comment>
<keyword evidence="5 7" id="KW-0949">S-adenosyl-L-methionine</keyword>
<evidence type="ECO:0000256" key="3">
    <source>
        <dbReference type="ARBA" id="ARBA00022603"/>
    </source>
</evidence>
<sequence length="231" mass="26168">MPVMEDALNTGHRPIRSFVLRQGRITAAQSRIIDHRLPALKIPAEKPWQDPWNGQRALTLEIGFGNGEHLAALAAAHPEQGFIGAEVHTPGVGSLLLQIDHAGIDNIRIVHDDVVTWMKTLPDALFQRIIIQFPDPWPKTRQQKRRLIQPEFADMLCRLLKTGGELQLATDWADYAEQMLTVLNQTRGLHNTQSDKGFAGRPVNRIPTRFERRGEKLGHSVYDLVFCRVNR</sequence>
<evidence type="ECO:0000256" key="1">
    <source>
        <dbReference type="ARBA" id="ARBA00000142"/>
    </source>
</evidence>
<evidence type="ECO:0000256" key="7">
    <source>
        <dbReference type="HAMAP-Rule" id="MF_01057"/>
    </source>
</evidence>
<keyword evidence="4 7" id="KW-0808">Transferase</keyword>
<dbReference type="InterPro" id="IPR003358">
    <property type="entry name" value="tRNA_(Gua-N-7)_MeTrfase_Trmb"/>
</dbReference>
<dbReference type="EC" id="2.1.1.33" evidence="7"/>
<dbReference type="Gene3D" id="3.40.50.150">
    <property type="entry name" value="Vaccinia Virus protein VP39"/>
    <property type="match status" value="1"/>
</dbReference>
<evidence type="ECO:0000256" key="6">
    <source>
        <dbReference type="ARBA" id="ARBA00022694"/>
    </source>
</evidence>
<dbReference type="PROSITE" id="PS51625">
    <property type="entry name" value="SAM_MT_TRMB"/>
    <property type="match status" value="1"/>
</dbReference>
<feature type="binding site" evidence="7">
    <location>
        <position position="113"/>
    </location>
    <ligand>
        <name>S-adenosyl-L-methionine</name>
        <dbReference type="ChEBI" id="CHEBI:59789"/>
    </ligand>
</feature>
<gene>
    <name evidence="7" type="primary">trmB</name>
    <name evidence="8" type="ORF">B1757_01095</name>
</gene>
<feature type="binding site" evidence="7">
    <location>
        <position position="171"/>
    </location>
    <ligand>
        <name>substrate</name>
    </ligand>
</feature>
<dbReference type="Pfam" id="PF02390">
    <property type="entry name" value="Methyltransf_4"/>
    <property type="match status" value="1"/>
</dbReference>
<evidence type="ECO:0000313" key="9">
    <source>
        <dbReference type="Proteomes" id="UP000234329"/>
    </source>
</evidence>
<dbReference type="RefSeq" id="WP_101536569.1">
    <property type="nucleotide sequence ID" value="NZ_MXAV01000004.1"/>
</dbReference>
<feature type="binding site" evidence="7">
    <location>
        <position position="86"/>
    </location>
    <ligand>
        <name>S-adenosyl-L-methionine</name>
        <dbReference type="ChEBI" id="CHEBI:59789"/>
    </ligand>
</feature>
<evidence type="ECO:0000313" key="8">
    <source>
        <dbReference type="EMBL" id="PKY11979.1"/>
    </source>
</evidence>
<comment type="catalytic activity">
    <reaction evidence="1 7">
        <text>guanosine(46) in tRNA + S-adenosyl-L-methionine = N(7)-methylguanosine(46) in tRNA + S-adenosyl-L-homocysteine</text>
        <dbReference type="Rhea" id="RHEA:42708"/>
        <dbReference type="Rhea" id="RHEA-COMP:10188"/>
        <dbReference type="Rhea" id="RHEA-COMP:10189"/>
        <dbReference type="ChEBI" id="CHEBI:57856"/>
        <dbReference type="ChEBI" id="CHEBI:59789"/>
        <dbReference type="ChEBI" id="CHEBI:74269"/>
        <dbReference type="ChEBI" id="CHEBI:74480"/>
        <dbReference type="EC" id="2.1.1.33"/>
    </reaction>
</comment>
<feature type="binding site" evidence="7">
    <location>
        <position position="135"/>
    </location>
    <ligand>
        <name>S-adenosyl-L-methionine</name>
        <dbReference type="ChEBI" id="CHEBI:59789"/>
    </ligand>
</feature>
<organism evidence="8 9">
    <name type="scientific">Acidithiobacillus marinus</name>
    <dbReference type="NCBI Taxonomy" id="187490"/>
    <lineage>
        <taxon>Bacteria</taxon>
        <taxon>Pseudomonadati</taxon>
        <taxon>Pseudomonadota</taxon>
        <taxon>Acidithiobacillia</taxon>
        <taxon>Acidithiobacillales</taxon>
        <taxon>Acidithiobacillaceae</taxon>
        <taxon>Acidithiobacillus</taxon>
    </lineage>
</organism>